<evidence type="ECO:0000313" key="2">
    <source>
        <dbReference type="EMBL" id="CUT99774.1"/>
    </source>
</evidence>
<dbReference type="InterPro" id="IPR043502">
    <property type="entry name" value="DNA/RNA_pol_sf"/>
</dbReference>
<keyword evidence="2" id="KW-0808">Transferase</keyword>
<evidence type="ECO:0000259" key="1">
    <source>
        <dbReference type="PROSITE" id="PS50878"/>
    </source>
</evidence>
<organism evidence="2 3">
    <name type="scientific">Echinococcus multilocularis</name>
    <name type="common">Fox tapeworm</name>
    <dbReference type="NCBI Taxonomy" id="6211"/>
    <lineage>
        <taxon>Eukaryota</taxon>
        <taxon>Metazoa</taxon>
        <taxon>Spiralia</taxon>
        <taxon>Lophotrochozoa</taxon>
        <taxon>Platyhelminthes</taxon>
        <taxon>Cestoda</taxon>
        <taxon>Eucestoda</taxon>
        <taxon>Cyclophyllidea</taxon>
        <taxon>Taeniidae</taxon>
        <taxon>Echinococcus</taxon>
    </lineage>
</organism>
<dbReference type="EMBL" id="LN902848">
    <property type="protein sequence ID" value="CUT99774.1"/>
    <property type="molecule type" value="Genomic_DNA"/>
</dbReference>
<dbReference type="SUPFAM" id="SSF56672">
    <property type="entry name" value="DNA/RNA polymerases"/>
    <property type="match status" value="1"/>
</dbReference>
<dbReference type="Proteomes" id="UP000017246">
    <property type="component" value="Unassembled WGS sequence"/>
</dbReference>
<dbReference type="Pfam" id="PF00078">
    <property type="entry name" value="RVT_1"/>
    <property type="match status" value="1"/>
</dbReference>
<dbReference type="PANTHER" id="PTHR24559:SF444">
    <property type="entry name" value="REVERSE TRANSCRIPTASE DOMAIN-CONTAINING PROTEIN"/>
    <property type="match status" value="1"/>
</dbReference>
<feature type="domain" description="Reverse transcriptase" evidence="1">
    <location>
        <begin position="112"/>
        <end position="310"/>
    </location>
</feature>
<dbReference type="Gene3D" id="3.30.70.270">
    <property type="match status" value="1"/>
</dbReference>
<dbReference type="CDD" id="cd01647">
    <property type="entry name" value="RT_LTR"/>
    <property type="match status" value="1"/>
</dbReference>
<sequence>MGKETWTVRFIVCPELSGVVIRGADFLPYTKALLDFAERTFSTHRATGANADTSLSKDDADDICNTLFETAAIPMNNLDDLCVQLTDISNYERKELRQLPLKYANISWQGVRLGQINIVKHKIDTGEARPIWQPSGLIPPPLLEEVNRLVEEMLRDEAIKPSKSTWASPIAPVKKNDGSLRLCIGYRKLNAWNFTLDLKSGYWQVEVAEADREEAVFILPNELYEFQTMSFGRRNAAATIQRLMKITLTGLFSKPCMIYLDDILVFGGDIQEHNANLKLVLDRLRDAGLTLDPKKFRSLKRLVTFPGHTV</sequence>
<reference evidence="2" key="2">
    <citation type="submission" date="2015-11" db="EMBL/GenBank/DDBJ databases">
        <authorList>
            <person name="Zhang Y."/>
            <person name="Guo Z."/>
        </authorList>
    </citation>
    <scope>NUCLEOTIDE SEQUENCE</scope>
</reference>
<dbReference type="PROSITE" id="PS50878">
    <property type="entry name" value="RT_POL"/>
    <property type="match status" value="1"/>
</dbReference>
<dbReference type="OMA" id="PCPERET"/>
<keyword evidence="2" id="KW-0548">Nucleotidyltransferase</keyword>
<reference evidence="2" key="1">
    <citation type="journal article" date="2013" name="Nature">
        <title>The genomes of four tapeworm species reveal adaptations to parasitism.</title>
        <authorList>
            <person name="Tsai I.J."/>
            <person name="Zarowiecki M."/>
            <person name="Holroyd N."/>
            <person name="Garciarrubio A."/>
            <person name="Sanchez-Flores A."/>
            <person name="Brooks K.L."/>
            <person name="Tracey A."/>
            <person name="Bobes R.J."/>
            <person name="Fragoso G."/>
            <person name="Sciutto E."/>
            <person name="Aslett M."/>
            <person name="Beasley H."/>
            <person name="Bennett H.M."/>
            <person name="Cai J."/>
            <person name="Camicia F."/>
            <person name="Clark R."/>
            <person name="Cucher M."/>
            <person name="De Silva N."/>
            <person name="Day T.A."/>
            <person name="Deplazes P."/>
            <person name="Estrada K."/>
            <person name="Fernandez C."/>
            <person name="Holland P.W."/>
            <person name="Hou J."/>
            <person name="Hu S."/>
            <person name="Huckvale T."/>
            <person name="Hung S.S."/>
            <person name="Kamenetzky L."/>
            <person name="Keane J.A."/>
            <person name="Kiss F."/>
            <person name="Koziol U."/>
            <person name="Lambert O."/>
            <person name="Liu K."/>
            <person name="Luo X."/>
            <person name="Luo Y."/>
            <person name="Macchiaroli N."/>
            <person name="Nichol S."/>
            <person name="Paps J."/>
            <person name="Parkinson J."/>
            <person name="Pouchkina-Stantcheva N."/>
            <person name="Riddiford N."/>
            <person name="Rosenzvit M."/>
            <person name="Salinas G."/>
            <person name="Wasmuth J.D."/>
            <person name="Zamanian M."/>
            <person name="Zheng Y."/>
            <person name="Cai X."/>
            <person name="Soberon X."/>
            <person name="Olson P.D."/>
            <person name="Laclette J.P."/>
            <person name="Brehm K."/>
            <person name="Berriman M."/>
            <person name="Garciarrubio A."/>
            <person name="Bobes R.J."/>
            <person name="Fragoso G."/>
            <person name="Sanchez-Flores A."/>
            <person name="Estrada K."/>
            <person name="Cevallos M.A."/>
            <person name="Morett E."/>
            <person name="Gonzalez V."/>
            <person name="Portillo T."/>
            <person name="Ochoa-Leyva A."/>
            <person name="Jose M.V."/>
            <person name="Sciutto E."/>
            <person name="Landa A."/>
            <person name="Jimenez L."/>
            <person name="Valdes V."/>
            <person name="Carrero J.C."/>
            <person name="Larralde C."/>
            <person name="Morales-Montor J."/>
            <person name="Limon-Lason J."/>
            <person name="Soberon X."/>
            <person name="Laclette J.P."/>
        </authorList>
    </citation>
    <scope>NUCLEOTIDE SEQUENCE [LARGE SCALE GENOMIC DNA]</scope>
</reference>
<dbReference type="STRING" id="6211.A0A0S4MS21"/>
<name>A0A0S4MS21_ECHMU</name>
<dbReference type="AlphaFoldDB" id="A0A0S4MS21"/>
<dbReference type="InterPro" id="IPR053134">
    <property type="entry name" value="RNA-dir_DNA_polymerase"/>
</dbReference>
<evidence type="ECO:0000313" key="3">
    <source>
        <dbReference type="Proteomes" id="UP000017246"/>
    </source>
</evidence>
<protein>
    <submittedName>
        <fullName evidence="2">RNA directed DNA polymerase reverse transcriptase</fullName>
    </submittedName>
</protein>
<dbReference type="Gene3D" id="3.10.10.10">
    <property type="entry name" value="HIV Type 1 Reverse Transcriptase, subunit A, domain 1"/>
    <property type="match status" value="2"/>
</dbReference>
<dbReference type="PANTHER" id="PTHR24559">
    <property type="entry name" value="TRANSPOSON TY3-I GAG-POL POLYPROTEIN"/>
    <property type="match status" value="1"/>
</dbReference>
<dbReference type="GO" id="GO:0003964">
    <property type="term" value="F:RNA-directed DNA polymerase activity"/>
    <property type="evidence" value="ECO:0007669"/>
    <property type="project" value="UniProtKB-KW"/>
</dbReference>
<accession>A0A0S4MS21</accession>
<dbReference type="InterPro" id="IPR043128">
    <property type="entry name" value="Rev_trsase/Diguanyl_cyclase"/>
</dbReference>
<keyword evidence="2" id="KW-0695">RNA-directed DNA polymerase</keyword>
<dbReference type="OrthoDB" id="10056300at2759"/>
<dbReference type="InterPro" id="IPR000477">
    <property type="entry name" value="RT_dom"/>
</dbReference>
<proteinExistence type="predicted"/>
<keyword evidence="3" id="KW-1185">Reference proteome</keyword>